<proteinExistence type="predicted"/>
<organism evidence="2 3">
    <name type="scientific">Candidatus Pullichristensenella excrementigallinarum</name>
    <dbReference type="NCBI Taxonomy" id="2840907"/>
    <lineage>
        <taxon>Bacteria</taxon>
        <taxon>Bacillati</taxon>
        <taxon>Bacillota</taxon>
        <taxon>Clostridia</taxon>
        <taxon>Candidatus Pullichristensenella</taxon>
    </lineage>
</organism>
<accession>A0A9D1IAS8</accession>
<reference evidence="2" key="2">
    <citation type="journal article" date="2021" name="PeerJ">
        <title>Extensive microbial diversity within the chicken gut microbiome revealed by metagenomics and culture.</title>
        <authorList>
            <person name="Gilroy R."/>
            <person name="Ravi A."/>
            <person name="Getino M."/>
            <person name="Pursley I."/>
            <person name="Horton D.L."/>
            <person name="Alikhan N.F."/>
            <person name="Baker D."/>
            <person name="Gharbi K."/>
            <person name="Hall N."/>
            <person name="Watson M."/>
            <person name="Adriaenssens E.M."/>
            <person name="Foster-Nyarko E."/>
            <person name="Jarju S."/>
            <person name="Secka A."/>
            <person name="Antonio M."/>
            <person name="Oren A."/>
            <person name="Chaudhuri R.R."/>
            <person name="La Ragione R."/>
            <person name="Hildebrand F."/>
            <person name="Pallen M.J."/>
        </authorList>
    </citation>
    <scope>NUCLEOTIDE SEQUENCE</scope>
    <source>
        <strain evidence="2">ChiHcec3-11533</strain>
    </source>
</reference>
<dbReference type="PANTHER" id="PTHR43649">
    <property type="entry name" value="ARABINOSE-BINDING PROTEIN-RELATED"/>
    <property type="match status" value="1"/>
</dbReference>
<evidence type="ECO:0000313" key="2">
    <source>
        <dbReference type="EMBL" id="HIU33630.1"/>
    </source>
</evidence>
<dbReference type="AlphaFoldDB" id="A0A9D1IAS8"/>
<dbReference type="SUPFAM" id="SSF53850">
    <property type="entry name" value="Periplasmic binding protein-like II"/>
    <property type="match status" value="1"/>
</dbReference>
<dbReference type="Pfam" id="PF13416">
    <property type="entry name" value="SBP_bac_8"/>
    <property type="match status" value="1"/>
</dbReference>
<keyword evidence="1" id="KW-0732">Signal</keyword>
<sequence>MKKWLALLLTLLLSLSALCAVAEEPVEIYFLNFKPEIASVYEQIALDYEAETGVHVNVVTAASGTYEQTLRSEIAKAEAPTIFQINGPVGLQSWKEYCLDLSGSAFYEMLSDKSLAVSEDGAVYAVPYVVEGYGIIYNDAIMEKYFASANKATEYTSMDEINNFAALKALVEDMTALKDELGIQGVFASTSMAAGEQWRWQTHLLNLPFYYEFADMGGDTILNGLNAQEVQFSYGENFKNIFDLYTENSVTDKGLLSNKTVNDSMAEFALGQCAMVQNGNWGASQILGVDGNTVADEDIKFLPIYTGVEGEESQGLCIGTENYLCVNSQVSEEKQQASIDFLVWLFSSETGKAYVKNDLMFLSPFNTFEEDEKPEDPLSKEVLRWMEMDGVQSVPWTFAAFPSEAFKNYVGDALLEYLQGSMDWEGVSQVVVESWMMERAL</sequence>
<evidence type="ECO:0000313" key="3">
    <source>
        <dbReference type="Proteomes" id="UP000824072"/>
    </source>
</evidence>
<protein>
    <submittedName>
        <fullName evidence="2">ABC transporter substrate-binding protein</fullName>
    </submittedName>
</protein>
<reference evidence="2" key="1">
    <citation type="submission" date="2020-10" db="EMBL/GenBank/DDBJ databases">
        <authorList>
            <person name="Gilroy R."/>
        </authorList>
    </citation>
    <scope>NUCLEOTIDE SEQUENCE</scope>
    <source>
        <strain evidence="2">ChiHcec3-11533</strain>
    </source>
</reference>
<dbReference type="Gene3D" id="3.40.190.10">
    <property type="entry name" value="Periplasmic binding protein-like II"/>
    <property type="match status" value="1"/>
</dbReference>
<gene>
    <name evidence="2" type="ORF">IAB02_03620</name>
</gene>
<dbReference type="InterPro" id="IPR050490">
    <property type="entry name" value="Bact_solute-bd_prot1"/>
</dbReference>
<dbReference type="Proteomes" id="UP000824072">
    <property type="component" value="Unassembled WGS sequence"/>
</dbReference>
<dbReference type="InterPro" id="IPR006059">
    <property type="entry name" value="SBP"/>
</dbReference>
<dbReference type="EMBL" id="DVMU01000080">
    <property type="protein sequence ID" value="HIU33630.1"/>
    <property type="molecule type" value="Genomic_DNA"/>
</dbReference>
<evidence type="ECO:0000256" key="1">
    <source>
        <dbReference type="SAM" id="SignalP"/>
    </source>
</evidence>
<name>A0A9D1IAS8_9FIRM</name>
<feature type="signal peptide" evidence="1">
    <location>
        <begin position="1"/>
        <end position="22"/>
    </location>
</feature>
<comment type="caution">
    <text evidence="2">The sequence shown here is derived from an EMBL/GenBank/DDBJ whole genome shotgun (WGS) entry which is preliminary data.</text>
</comment>
<feature type="chain" id="PRO_5039285344" evidence="1">
    <location>
        <begin position="23"/>
        <end position="441"/>
    </location>
</feature>